<proteinExistence type="predicted"/>
<dbReference type="AlphaFoldDB" id="A0A6A6GXC7"/>
<name>A0A6A6GXC7_VIRVR</name>
<evidence type="ECO:0000313" key="1">
    <source>
        <dbReference type="EMBL" id="KAF2230269.1"/>
    </source>
</evidence>
<evidence type="ECO:0000313" key="2">
    <source>
        <dbReference type="Proteomes" id="UP000800092"/>
    </source>
</evidence>
<gene>
    <name evidence="1" type="ORF">EV356DRAFT_520011</name>
</gene>
<reference evidence="1" key="1">
    <citation type="journal article" date="2020" name="Stud. Mycol.">
        <title>101 Dothideomycetes genomes: a test case for predicting lifestyles and emergence of pathogens.</title>
        <authorList>
            <person name="Haridas S."/>
            <person name="Albert R."/>
            <person name="Binder M."/>
            <person name="Bloem J."/>
            <person name="Labutti K."/>
            <person name="Salamov A."/>
            <person name="Andreopoulos B."/>
            <person name="Baker S."/>
            <person name="Barry K."/>
            <person name="Bills G."/>
            <person name="Bluhm B."/>
            <person name="Cannon C."/>
            <person name="Castanera R."/>
            <person name="Culley D."/>
            <person name="Daum C."/>
            <person name="Ezra D."/>
            <person name="Gonzalez J."/>
            <person name="Henrissat B."/>
            <person name="Kuo A."/>
            <person name="Liang C."/>
            <person name="Lipzen A."/>
            <person name="Lutzoni F."/>
            <person name="Magnuson J."/>
            <person name="Mondo S."/>
            <person name="Nolan M."/>
            <person name="Ohm R."/>
            <person name="Pangilinan J."/>
            <person name="Park H.-J."/>
            <person name="Ramirez L."/>
            <person name="Alfaro M."/>
            <person name="Sun H."/>
            <person name="Tritt A."/>
            <person name="Yoshinaga Y."/>
            <person name="Zwiers L.-H."/>
            <person name="Turgeon B."/>
            <person name="Goodwin S."/>
            <person name="Spatafora J."/>
            <person name="Crous P."/>
            <person name="Grigoriev I."/>
        </authorList>
    </citation>
    <scope>NUCLEOTIDE SEQUENCE</scope>
    <source>
        <strain evidence="1">Tuck. ex Michener</strain>
    </source>
</reference>
<protein>
    <submittedName>
        <fullName evidence="1">Uncharacterized protein</fullName>
    </submittedName>
</protein>
<dbReference type="Proteomes" id="UP000800092">
    <property type="component" value="Unassembled WGS sequence"/>
</dbReference>
<organism evidence="1 2">
    <name type="scientific">Viridothelium virens</name>
    <name type="common">Speckled blister lichen</name>
    <name type="synonym">Trypethelium virens</name>
    <dbReference type="NCBI Taxonomy" id="1048519"/>
    <lineage>
        <taxon>Eukaryota</taxon>
        <taxon>Fungi</taxon>
        <taxon>Dikarya</taxon>
        <taxon>Ascomycota</taxon>
        <taxon>Pezizomycotina</taxon>
        <taxon>Dothideomycetes</taxon>
        <taxon>Dothideomycetes incertae sedis</taxon>
        <taxon>Trypetheliales</taxon>
        <taxon>Trypetheliaceae</taxon>
        <taxon>Viridothelium</taxon>
    </lineage>
</organism>
<dbReference type="EMBL" id="ML991844">
    <property type="protein sequence ID" value="KAF2230269.1"/>
    <property type="molecule type" value="Genomic_DNA"/>
</dbReference>
<accession>A0A6A6GXC7</accession>
<keyword evidence="2" id="KW-1185">Reference proteome</keyword>
<sequence>MLRKTRAEDRSKARGSRGHWNTLRELQRDQVHKSAVQLTKRQLCKDLRLEAGMVVLVEEIVHQFEDRSRVVLKHFRQANTMDCSWLAYWNHAMNLASHFTKRNTKKVMRKETRRELETKGNFDDIHSSSEPYWSDWRHLSLSRAGCEIGKRPHHAGTPGLIDIWPKSSFVQGSCWACCLCDLALYLNDTVLTNPRLPLSALVMQLMREDHMT</sequence>